<keyword evidence="4" id="KW-1185">Reference proteome</keyword>
<evidence type="ECO:0000313" key="4">
    <source>
        <dbReference type="Proteomes" id="UP000451860"/>
    </source>
</evidence>
<evidence type="ECO:0000313" key="3">
    <source>
        <dbReference type="EMBL" id="KAE8764667.1"/>
    </source>
</evidence>
<keyword evidence="1" id="KW-1133">Transmembrane helix</keyword>
<reference evidence="3 4" key="1">
    <citation type="submission" date="2019-10" db="EMBL/GenBank/DDBJ databases">
        <title>Georgenia wutianyii sp. nov. and Georgenia yuyongxinii sp. nov. isolated from plateau pika (Ochotona curzoniae) in the Qinghai-Tibet plateau of China.</title>
        <authorList>
            <person name="Tian Z."/>
        </authorList>
    </citation>
    <scope>NUCLEOTIDE SEQUENCE [LARGE SCALE GENOMIC DNA]</scope>
    <source>
        <strain evidence="3 4">DSM 21501</strain>
    </source>
</reference>
<comment type="caution">
    <text evidence="3">The sequence shown here is derived from an EMBL/GenBank/DDBJ whole genome shotgun (WGS) entry which is preliminary data.</text>
</comment>
<gene>
    <name evidence="3" type="ORF">GB883_07985</name>
</gene>
<feature type="transmembrane region" description="Helical" evidence="1">
    <location>
        <begin position="65"/>
        <end position="84"/>
    </location>
</feature>
<feature type="transmembrane region" description="Helical" evidence="1">
    <location>
        <begin position="38"/>
        <end position="58"/>
    </location>
</feature>
<keyword evidence="2" id="KW-0732">Signal</keyword>
<dbReference type="Proteomes" id="UP000451860">
    <property type="component" value="Unassembled WGS sequence"/>
</dbReference>
<evidence type="ECO:0000256" key="1">
    <source>
        <dbReference type="SAM" id="Phobius"/>
    </source>
</evidence>
<dbReference type="RefSeq" id="WP_152201279.1">
    <property type="nucleotide sequence ID" value="NZ_VUKF01000006.1"/>
</dbReference>
<evidence type="ECO:0008006" key="5">
    <source>
        <dbReference type="Google" id="ProtNLM"/>
    </source>
</evidence>
<proteinExistence type="predicted"/>
<feature type="signal peptide" evidence="2">
    <location>
        <begin position="1"/>
        <end position="33"/>
    </location>
</feature>
<evidence type="ECO:0000256" key="2">
    <source>
        <dbReference type="SAM" id="SignalP"/>
    </source>
</evidence>
<feature type="chain" id="PRO_5029682132" description="DUF3017 domain-containing protein" evidence="2">
    <location>
        <begin position="34"/>
        <end position="92"/>
    </location>
</feature>
<keyword evidence="1" id="KW-0812">Transmembrane</keyword>
<name>A0A7J5UQS4_9MICO</name>
<keyword evidence="1" id="KW-0472">Membrane</keyword>
<dbReference type="EMBL" id="WHJE01000026">
    <property type="protein sequence ID" value="KAE8764667.1"/>
    <property type="molecule type" value="Genomic_DNA"/>
</dbReference>
<protein>
    <recommendedName>
        <fullName evidence="5">DUF3017 domain-containing protein</fullName>
    </recommendedName>
</protein>
<accession>A0A7J5UQS4</accession>
<sequence>MSSTRAARLAFKVFLLLAVAAVCGLAVAVSARAAATGLAVVLGACAVLRALAPVTVVPPARSRRVDVALLALAALALLYLAPWGDALPTATR</sequence>
<organism evidence="3 4">
    <name type="scientific">Georgenia thermotolerans</name>
    <dbReference type="NCBI Taxonomy" id="527326"/>
    <lineage>
        <taxon>Bacteria</taxon>
        <taxon>Bacillati</taxon>
        <taxon>Actinomycetota</taxon>
        <taxon>Actinomycetes</taxon>
        <taxon>Micrococcales</taxon>
        <taxon>Bogoriellaceae</taxon>
        <taxon>Georgenia</taxon>
    </lineage>
</organism>
<dbReference type="AlphaFoldDB" id="A0A7J5UQS4"/>